<name>A0A8J6HCV5_TENMO</name>
<evidence type="ECO:0000256" key="1">
    <source>
        <dbReference type="SAM" id="MobiDB-lite"/>
    </source>
</evidence>
<protein>
    <submittedName>
        <fullName evidence="2">Uncharacterized protein</fullName>
    </submittedName>
</protein>
<evidence type="ECO:0000313" key="3">
    <source>
        <dbReference type="Proteomes" id="UP000719412"/>
    </source>
</evidence>
<sequence length="684" mass="75282">MNGRRRRYHSTVLDTMNEPRAREYGFGINPGREVVGSFSYTDNAREKALPLDGEATPTATCHLPVCKWPPPRRTSTRNASQRASKATIGIQHPDRVAGGCDRSAARISGDGNKYDSRNGIFMNNEWYRLGAAVFIASHNTVYRSERRHPGDSVLISRYVNYIVSAHGPLSVVITPPPPPRRRCSGQSISASRGNRTAERRAVGQRDRPTILKTNGHVTVYISAHVLARTVLECFVRGTLCILNGPYRGGTCCSLRVARSVWPPPPPGPSPSGRGLLAGARRPIFQNRPRAGVDGVTAQKDQPARTAEIRHVGFNCILHISGRDHAALSQPSRRVLEAGPQLTADEPPILLILFRKYTQMKVTTRRGANRARLLHGQLFQDFESSVAAEYMELPTDGNEKVIQKHDHASPLGSLYPSQDCEVLDTIISRVEIQFGCIMKEIGGGESTSAGAWPTGGTAMKKMVKMVKISRGFIPALEWKKGGGQSTGGVDDAATIPPRRPHSWANHVLIRNCPFVDIFRISLEQCGRNELIWGSLCWSEDCDRYPRILHDPLIKPDTLHSGVHFIHALTWPGRLAPQPLHHGVELRSQPRILNRRNWEPARFLPDAGHLCPRFGIFGKTAPGCPPLEVIAHSEALLRDSSKLGVFIMKSNQPALLCSTGKSGHGWASLGLFLTGSFKVEILPPPN</sequence>
<proteinExistence type="predicted"/>
<dbReference type="Proteomes" id="UP000719412">
    <property type="component" value="Unassembled WGS sequence"/>
</dbReference>
<dbReference type="AlphaFoldDB" id="A0A8J6HCV5"/>
<feature type="compositionally biased region" description="Polar residues" evidence="1">
    <location>
        <begin position="184"/>
        <end position="194"/>
    </location>
</feature>
<keyword evidence="3" id="KW-1185">Reference proteome</keyword>
<evidence type="ECO:0000313" key="2">
    <source>
        <dbReference type="EMBL" id="KAH0811901.1"/>
    </source>
</evidence>
<reference evidence="2" key="1">
    <citation type="journal article" date="2020" name="J Insects Food Feed">
        <title>The yellow mealworm (Tenebrio molitor) genome: a resource for the emerging insects as food and feed industry.</title>
        <authorList>
            <person name="Eriksson T."/>
            <person name="Andere A."/>
            <person name="Kelstrup H."/>
            <person name="Emery V."/>
            <person name="Picard C."/>
        </authorList>
    </citation>
    <scope>NUCLEOTIDE SEQUENCE</scope>
    <source>
        <strain evidence="2">Stoneville</strain>
        <tissue evidence="2">Whole head</tissue>
    </source>
</reference>
<dbReference type="EMBL" id="JABDTM020026463">
    <property type="protein sequence ID" value="KAH0811901.1"/>
    <property type="molecule type" value="Genomic_DNA"/>
</dbReference>
<feature type="region of interest" description="Disordered" evidence="1">
    <location>
        <begin position="174"/>
        <end position="203"/>
    </location>
</feature>
<accession>A0A8J6HCV5</accession>
<comment type="caution">
    <text evidence="2">The sequence shown here is derived from an EMBL/GenBank/DDBJ whole genome shotgun (WGS) entry which is preliminary data.</text>
</comment>
<reference evidence="2" key="2">
    <citation type="submission" date="2021-08" db="EMBL/GenBank/DDBJ databases">
        <authorList>
            <person name="Eriksson T."/>
        </authorList>
    </citation>
    <scope>NUCLEOTIDE SEQUENCE</scope>
    <source>
        <strain evidence="2">Stoneville</strain>
        <tissue evidence="2">Whole head</tissue>
    </source>
</reference>
<organism evidence="2 3">
    <name type="scientific">Tenebrio molitor</name>
    <name type="common">Yellow mealworm beetle</name>
    <dbReference type="NCBI Taxonomy" id="7067"/>
    <lineage>
        <taxon>Eukaryota</taxon>
        <taxon>Metazoa</taxon>
        <taxon>Ecdysozoa</taxon>
        <taxon>Arthropoda</taxon>
        <taxon>Hexapoda</taxon>
        <taxon>Insecta</taxon>
        <taxon>Pterygota</taxon>
        <taxon>Neoptera</taxon>
        <taxon>Endopterygota</taxon>
        <taxon>Coleoptera</taxon>
        <taxon>Polyphaga</taxon>
        <taxon>Cucujiformia</taxon>
        <taxon>Tenebrionidae</taxon>
        <taxon>Tenebrio</taxon>
    </lineage>
</organism>
<gene>
    <name evidence="2" type="ORF">GEV33_010889</name>
</gene>